<sequence length="346" mass="38688">MDEQPADSSQTANCDHIPIIDLSSIDSPHIEDRRQLAQNIYGACTQVGFFYVKNHGISEESISGIHQAAERFFNLPEDQKMKVYIGNSKKFRGYSPIGGERSTGTDDEPISVEEATGVLSEAFDVGYELAMDFQKSKDDVLPPDIYRLYGDNQWPDQETLAGFSQTYIQYCGTLLEFCRRLMKIFALSLDVPEEYFDSKIRNPGVTSRMMHYPAQPATETREGLGAHTDFECFTILSQGSVPGLQVLSHSGDWILAPPIPGTMVVNIADCLSTWTNKKFKSTIHRVTNLSGEERYSIPFFFGIDYNATVSVLENHTSVNDPPCIAPFKAGEWVREKLAKAYVGYEG</sequence>
<dbReference type="InterPro" id="IPR050231">
    <property type="entry name" value="Iron_ascorbate_oxido_reductase"/>
</dbReference>
<dbReference type="PROSITE" id="PS51471">
    <property type="entry name" value="FE2OG_OXY"/>
    <property type="match status" value="1"/>
</dbReference>
<dbReference type="PANTHER" id="PTHR47990">
    <property type="entry name" value="2-OXOGLUTARATE (2OG) AND FE(II)-DEPENDENT OXYGENASE SUPERFAMILY PROTEIN-RELATED"/>
    <property type="match status" value="1"/>
</dbReference>
<dbReference type="GO" id="GO:0044283">
    <property type="term" value="P:small molecule biosynthetic process"/>
    <property type="evidence" value="ECO:0007669"/>
    <property type="project" value="UniProtKB-ARBA"/>
</dbReference>
<keyword evidence="2" id="KW-0479">Metal-binding</keyword>
<reference evidence="3" key="2">
    <citation type="journal article" date="2023" name="IMA Fungus">
        <title>Comparative genomic study of the Penicillium genus elucidates a diverse pangenome and 15 lateral gene transfer events.</title>
        <authorList>
            <person name="Petersen C."/>
            <person name="Sorensen T."/>
            <person name="Nielsen M.R."/>
            <person name="Sondergaard T.E."/>
            <person name="Sorensen J.L."/>
            <person name="Fitzpatrick D.A."/>
            <person name="Frisvad J.C."/>
            <person name="Nielsen K.L."/>
        </authorList>
    </citation>
    <scope>NUCLEOTIDE SEQUENCE</scope>
    <source>
        <strain evidence="3">IBT 21472</strain>
    </source>
</reference>
<accession>A0A9W9H8A7</accession>
<comment type="caution">
    <text evidence="3">The sequence shown here is derived from an EMBL/GenBank/DDBJ whole genome shotgun (WGS) entry which is preliminary data.</text>
</comment>
<organism evidence="3 4">
    <name type="scientific">Penicillium atrosanguineum</name>
    <dbReference type="NCBI Taxonomy" id="1132637"/>
    <lineage>
        <taxon>Eukaryota</taxon>
        <taxon>Fungi</taxon>
        <taxon>Dikarya</taxon>
        <taxon>Ascomycota</taxon>
        <taxon>Pezizomycotina</taxon>
        <taxon>Eurotiomycetes</taxon>
        <taxon>Eurotiomycetidae</taxon>
        <taxon>Eurotiales</taxon>
        <taxon>Aspergillaceae</taxon>
        <taxon>Penicillium</taxon>
    </lineage>
</organism>
<proteinExistence type="inferred from homology"/>
<dbReference type="GO" id="GO:0016491">
    <property type="term" value="F:oxidoreductase activity"/>
    <property type="evidence" value="ECO:0007669"/>
    <property type="project" value="UniProtKB-KW"/>
</dbReference>
<dbReference type="InterPro" id="IPR005123">
    <property type="entry name" value="Oxoglu/Fe-dep_dioxygenase_dom"/>
</dbReference>
<dbReference type="Proteomes" id="UP001147746">
    <property type="component" value="Unassembled WGS sequence"/>
</dbReference>
<dbReference type="InterPro" id="IPR044861">
    <property type="entry name" value="IPNS-like_FE2OG_OXY"/>
</dbReference>
<evidence type="ECO:0000313" key="3">
    <source>
        <dbReference type="EMBL" id="KAJ5315706.1"/>
    </source>
</evidence>
<reference evidence="3" key="1">
    <citation type="submission" date="2022-12" db="EMBL/GenBank/DDBJ databases">
        <authorList>
            <person name="Petersen C."/>
        </authorList>
    </citation>
    <scope>NUCLEOTIDE SEQUENCE</scope>
    <source>
        <strain evidence="3">IBT 21472</strain>
    </source>
</reference>
<dbReference type="SUPFAM" id="SSF51197">
    <property type="entry name" value="Clavaminate synthase-like"/>
    <property type="match status" value="1"/>
</dbReference>
<dbReference type="InterPro" id="IPR027443">
    <property type="entry name" value="IPNS-like_sf"/>
</dbReference>
<dbReference type="Pfam" id="PF03171">
    <property type="entry name" value="2OG-FeII_Oxy"/>
    <property type="match status" value="1"/>
</dbReference>
<dbReference type="InterPro" id="IPR026992">
    <property type="entry name" value="DIOX_N"/>
</dbReference>
<dbReference type="OrthoDB" id="288590at2759"/>
<dbReference type="Gene3D" id="2.60.120.330">
    <property type="entry name" value="B-lactam Antibiotic, Isopenicillin N Synthase, Chain"/>
    <property type="match status" value="1"/>
</dbReference>
<comment type="similarity">
    <text evidence="1 2">Belongs to the iron/ascorbate-dependent oxidoreductase family.</text>
</comment>
<dbReference type="PRINTS" id="PR00682">
    <property type="entry name" value="IPNSYNTHASE"/>
</dbReference>
<evidence type="ECO:0000313" key="4">
    <source>
        <dbReference type="Proteomes" id="UP001147746"/>
    </source>
</evidence>
<dbReference type="GO" id="GO:0046872">
    <property type="term" value="F:metal ion binding"/>
    <property type="evidence" value="ECO:0007669"/>
    <property type="project" value="UniProtKB-KW"/>
</dbReference>
<gene>
    <name evidence="3" type="ORF">N7476_006013</name>
</gene>
<name>A0A9W9H8A7_9EURO</name>
<dbReference type="AlphaFoldDB" id="A0A9W9H8A7"/>
<evidence type="ECO:0000256" key="1">
    <source>
        <dbReference type="ARBA" id="ARBA00008056"/>
    </source>
</evidence>
<dbReference type="EMBL" id="JAPZBO010000005">
    <property type="protein sequence ID" value="KAJ5315706.1"/>
    <property type="molecule type" value="Genomic_DNA"/>
</dbReference>
<dbReference type="Pfam" id="PF14226">
    <property type="entry name" value="DIOX_N"/>
    <property type="match status" value="1"/>
</dbReference>
<keyword evidence="2" id="KW-0560">Oxidoreductase</keyword>
<evidence type="ECO:0000256" key="2">
    <source>
        <dbReference type="RuleBase" id="RU003682"/>
    </source>
</evidence>
<protein>
    <submittedName>
        <fullName evidence="3">Uncharacterized protein</fullName>
    </submittedName>
</protein>
<keyword evidence="2" id="KW-0408">Iron</keyword>
<keyword evidence="4" id="KW-1185">Reference proteome</keyword>